<dbReference type="Gene3D" id="3.40.50.2300">
    <property type="match status" value="1"/>
</dbReference>
<dbReference type="PANTHER" id="PTHR43214">
    <property type="entry name" value="TWO-COMPONENT RESPONSE REGULATOR"/>
    <property type="match status" value="1"/>
</dbReference>
<dbReference type="RefSeq" id="WP_160336057.1">
    <property type="nucleotide sequence ID" value="NZ_WSRP01000039.1"/>
</dbReference>
<dbReference type="SUPFAM" id="SSF52172">
    <property type="entry name" value="CheY-like"/>
    <property type="match status" value="1"/>
</dbReference>
<feature type="domain" description="Response regulatory" evidence="3">
    <location>
        <begin position="9"/>
        <end position="123"/>
    </location>
</feature>
<dbReference type="InterPro" id="IPR000792">
    <property type="entry name" value="Tscrpt_reg_LuxR_C"/>
</dbReference>
<evidence type="ECO:0000256" key="2">
    <source>
        <dbReference type="PROSITE-ProRule" id="PRU00169"/>
    </source>
</evidence>
<dbReference type="Proteomes" id="UP000472580">
    <property type="component" value="Unassembled WGS sequence"/>
</dbReference>
<dbReference type="InterPro" id="IPR016032">
    <property type="entry name" value="Sig_transdc_resp-reg_C-effctor"/>
</dbReference>
<keyword evidence="5" id="KW-1185">Reference proteome</keyword>
<keyword evidence="2" id="KW-0597">Phosphoprotein</keyword>
<dbReference type="GO" id="GO:0000160">
    <property type="term" value="P:phosphorelay signal transduction system"/>
    <property type="evidence" value="ECO:0007669"/>
    <property type="project" value="InterPro"/>
</dbReference>
<dbReference type="InterPro" id="IPR001789">
    <property type="entry name" value="Sig_transdc_resp-reg_receiver"/>
</dbReference>
<dbReference type="Gene3D" id="1.10.10.10">
    <property type="entry name" value="Winged helix-like DNA-binding domain superfamily/Winged helix DNA-binding domain"/>
    <property type="match status" value="1"/>
</dbReference>
<keyword evidence="1" id="KW-0238">DNA-binding</keyword>
<proteinExistence type="predicted"/>
<dbReference type="OrthoDB" id="9802186at2"/>
<dbReference type="AlphaFoldDB" id="A0A6L6YIV7"/>
<dbReference type="SUPFAM" id="SSF46894">
    <property type="entry name" value="C-terminal effector domain of the bipartite response regulators"/>
    <property type="match status" value="1"/>
</dbReference>
<evidence type="ECO:0000259" key="3">
    <source>
        <dbReference type="PROSITE" id="PS50110"/>
    </source>
</evidence>
<evidence type="ECO:0000256" key="1">
    <source>
        <dbReference type="ARBA" id="ARBA00023125"/>
    </source>
</evidence>
<name>A0A6L6YIV7_9BURK</name>
<organism evidence="4 5">
    <name type="scientific">Parasutterella muris</name>
    <dbReference type="NCBI Taxonomy" id="2565572"/>
    <lineage>
        <taxon>Bacteria</taxon>
        <taxon>Pseudomonadati</taxon>
        <taxon>Pseudomonadota</taxon>
        <taxon>Betaproteobacteria</taxon>
        <taxon>Burkholderiales</taxon>
        <taxon>Sutterellaceae</taxon>
        <taxon>Parasutterella</taxon>
    </lineage>
</organism>
<evidence type="ECO:0000313" key="4">
    <source>
        <dbReference type="EMBL" id="MVX57640.1"/>
    </source>
</evidence>
<dbReference type="SMART" id="SM00448">
    <property type="entry name" value="REC"/>
    <property type="match status" value="1"/>
</dbReference>
<dbReference type="GO" id="GO:0003677">
    <property type="term" value="F:DNA binding"/>
    <property type="evidence" value="ECO:0007669"/>
    <property type="project" value="UniProtKB-KW"/>
</dbReference>
<accession>A0A6L6YIV7</accession>
<reference evidence="4 5" key="1">
    <citation type="submission" date="2019-12" db="EMBL/GenBank/DDBJ databases">
        <title>Microbes associate with the intestines of laboratory mice.</title>
        <authorList>
            <person name="Navarre W."/>
            <person name="Wong E."/>
        </authorList>
    </citation>
    <scope>NUCLEOTIDE SEQUENCE [LARGE SCALE GENOMIC DNA]</scope>
    <source>
        <strain evidence="4 5">NM82_D38</strain>
    </source>
</reference>
<protein>
    <submittedName>
        <fullName evidence="4">Response regulator</fullName>
    </submittedName>
</protein>
<dbReference type="SMART" id="SM00421">
    <property type="entry name" value="HTH_LUXR"/>
    <property type="match status" value="1"/>
</dbReference>
<evidence type="ECO:0000313" key="5">
    <source>
        <dbReference type="Proteomes" id="UP000472580"/>
    </source>
</evidence>
<dbReference type="GO" id="GO:0006355">
    <property type="term" value="P:regulation of DNA-templated transcription"/>
    <property type="evidence" value="ECO:0007669"/>
    <property type="project" value="InterPro"/>
</dbReference>
<dbReference type="InterPro" id="IPR039420">
    <property type="entry name" value="WalR-like"/>
</dbReference>
<dbReference type="Pfam" id="PF00072">
    <property type="entry name" value="Response_reg"/>
    <property type="match status" value="1"/>
</dbReference>
<comment type="caution">
    <text evidence="4">The sequence shown here is derived from an EMBL/GenBank/DDBJ whole genome shotgun (WGS) entry which is preliminary data.</text>
</comment>
<dbReference type="PROSITE" id="PS50110">
    <property type="entry name" value="RESPONSE_REGULATORY"/>
    <property type="match status" value="1"/>
</dbReference>
<dbReference type="InterPro" id="IPR036388">
    <property type="entry name" value="WH-like_DNA-bd_sf"/>
</dbReference>
<dbReference type="Pfam" id="PF00196">
    <property type="entry name" value="GerE"/>
    <property type="match status" value="1"/>
</dbReference>
<feature type="modified residue" description="4-aspartylphosphate" evidence="2">
    <location>
        <position position="58"/>
    </location>
</feature>
<dbReference type="EMBL" id="WSRP01000039">
    <property type="protein sequence ID" value="MVX57640.1"/>
    <property type="molecule type" value="Genomic_DNA"/>
</dbReference>
<gene>
    <name evidence="4" type="ORF">E5987_10605</name>
</gene>
<dbReference type="InterPro" id="IPR011006">
    <property type="entry name" value="CheY-like_superfamily"/>
</dbReference>
<dbReference type="PANTHER" id="PTHR43214:SF44">
    <property type="entry name" value="TWO-COMPONENT RESPONSE REGULATOR"/>
    <property type="match status" value="1"/>
</dbReference>
<sequence>MKTSKLDPIIRIVDDDPKVLASEVFLVKMAGYRTASYGSALAFLNEYDPLFPGCLILDIRMPEMSGLQLQEEMIRRNIDLPILFLTGHGDVDMAVKALLTGASDFLIKPPDPARLKASLAKAVAENLEDRARKEEIDHMTVKYNLLTASEKKVAPRIANGELNKVIAFDMEVSEQAVKNWRSAVLHKLECRNVIELHNFLRKIGIIEAS</sequence>